<dbReference type="RefSeq" id="WP_000422875.1">
    <property type="nucleotide sequence ID" value="NZ_NFCF01000063.1"/>
</dbReference>
<reference evidence="2 3" key="1">
    <citation type="submission" date="2016-10" db="EMBL/GenBank/DDBJ databases">
        <title>Comparative genomics of Bacillus thuringiensis reveals a path to pathogens against multiple invertebrate hosts.</title>
        <authorList>
            <person name="Zheng J."/>
            <person name="Gao Q."/>
            <person name="Liu H."/>
            <person name="Peng D."/>
            <person name="Ruan L."/>
            <person name="Sun M."/>
        </authorList>
    </citation>
    <scope>NUCLEOTIDE SEQUENCE [LARGE SCALE GENOMIC DNA]</scope>
    <source>
        <strain evidence="2">BGSC 4AC1</strain>
    </source>
</reference>
<dbReference type="EMBL" id="NFCF01000063">
    <property type="protein sequence ID" value="OTW50789.1"/>
    <property type="molecule type" value="Genomic_DNA"/>
</dbReference>
<accession>A0A242WBN7</accession>
<feature type="transmembrane region" description="Helical" evidence="1">
    <location>
        <begin position="49"/>
        <end position="68"/>
    </location>
</feature>
<dbReference type="Proteomes" id="UP000195152">
    <property type="component" value="Unassembled WGS sequence"/>
</dbReference>
<proteinExistence type="predicted"/>
<evidence type="ECO:0000313" key="3">
    <source>
        <dbReference type="Proteomes" id="UP000195152"/>
    </source>
</evidence>
<name>A0A242WBN7_BACTU</name>
<protein>
    <submittedName>
        <fullName evidence="2">Uncharacterized protein</fullName>
    </submittedName>
</protein>
<feature type="transmembrane region" description="Helical" evidence="1">
    <location>
        <begin position="23"/>
        <end position="43"/>
    </location>
</feature>
<keyword evidence="1" id="KW-0472">Membrane</keyword>
<dbReference type="AlphaFoldDB" id="A0A242WBN7"/>
<organism evidence="2 3">
    <name type="scientific">Bacillus thuringiensis serovar mexicanensis</name>
    <dbReference type="NCBI Taxonomy" id="180868"/>
    <lineage>
        <taxon>Bacteria</taxon>
        <taxon>Bacillati</taxon>
        <taxon>Bacillota</taxon>
        <taxon>Bacilli</taxon>
        <taxon>Bacillales</taxon>
        <taxon>Bacillaceae</taxon>
        <taxon>Bacillus</taxon>
        <taxon>Bacillus cereus group</taxon>
    </lineage>
</organism>
<evidence type="ECO:0000256" key="1">
    <source>
        <dbReference type="SAM" id="Phobius"/>
    </source>
</evidence>
<comment type="caution">
    <text evidence="2">The sequence shown here is derived from an EMBL/GenBank/DDBJ whole genome shotgun (WGS) entry which is preliminary data.</text>
</comment>
<sequence length="139" mass="15951">MELQLLNKIIEQLKIKENKSKDLRTICSDINAIAAIIMAILLSQGYNNALTFGGIIIALLVNICVHIYSFKKHMYYINEIEEVLNQNAKKSIQESLYLSNNQKESYITQYDNKDVKQRIQLLKVIGNAEKNIKISLYGN</sequence>
<keyword evidence="1" id="KW-0812">Transmembrane</keyword>
<keyword evidence="1" id="KW-1133">Transmembrane helix</keyword>
<evidence type="ECO:0000313" key="2">
    <source>
        <dbReference type="EMBL" id="OTW50789.1"/>
    </source>
</evidence>
<gene>
    <name evidence="2" type="ORF">BK699_09570</name>
</gene>